<protein>
    <recommendedName>
        <fullName evidence="7">CobW C-terminal domain-containing protein</fullName>
    </recommendedName>
</protein>
<proteinExistence type="inferred from homology"/>
<evidence type="ECO:0000256" key="6">
    <source>
        <dbReference type="ARBA" id="ARBA00049117"/>
    </source>
</evidence>
<feature type="domain" description="CobW C-terminal" evidence="7">
    <location>
        <begin position="229"/>
        <end position="324"/>
    </location>
</feature>
<comment type="similarity">
    <text evidence="4">Belongs to the SIMIBI class G3E GTPase family. ZNG1 subfamily.</text>
</comment>
<keyword evidence="2" id="KW-0378">Hydrolase</keyword>
<dbReference type="SUPFAM" id="SSF90002">
    <property type="entry name" value="Hypothetical protein YjiA, C-terminal domain"/>
    <property type="match status" value="1"/>
</dbReference>
<dbReference type="SMART" id="SM00833">
    <property type="entry name" value="CobW_C"/>
    <property type="match status" value="1"/>
</dbReference>
<evidence type="ECO:0000256" key="5">
    <source>
        <dbReference type="ARBA" id="ARBA00045658"/>
    </source>
</evidence>
<dbReference type="SUPFAM" id="SSF52540">
    <property type="entry name" value="P-loop containing nucleoside triphosphate hydrolases"/>
    <property type="match status" value="1"/>
</dbReference>
<name>A0A1V2DXN0_9GAMM</name>
<sequence>MSSDPQATRIPVTLLTGFLGSGKTTLLNRLLQDPMLADALVIINEFGETALDHLLVAHSTERLMVEMSNGCLCCGTRGDLVKTLRDATWRFSRNGQRQFQRVLIETTGLSDPAPILHTLATHPQVAPKYRLDGVVTTLDLATGPEILDRHTEAAQQVAWADCLLLTKPDLASEDQRQAMSRRLDQLNPTVPRREVRHGEIDPRLLLDLVPGRRFITAPGIGHRSHDTPSEAYSFSMPTPLPGAALESWARELMTALGPQGLLRLKGIVHLCGHDQPFALHGVRQTLYPLRPLPAWPTEDRHSRLVFITQNLDRALIEAALPSLRSATAHAEEPIS</sequence>
<reference evidence="8 9" key="1">
    <citation type="submission" date="2016-12" db="EMBL/GenBank/DDBJ databases">
        <title>Marinobacter lutaoensis whole genome sequencing.</title>
        <authorList>
            <person name="Verma A."/>
            <person name="Krishnamurthi S."/>
        </authorList>
    </citation>
    <scope>NUCLEOTIDE SEQUENCE [LARGE SCALE GENOMIC DNA]</scope>
    <source>
        <strain evidence="8 9">T5054</strain>
    </source>
</reference>
<dbReference type="GO" id="GO:0005737">
    <property type="term" value="C:cytoplasm"/>
    <property type="evidence" value="ECO:0007669"/>
    <property type="project" value="TreeGrafter"/>
</dbReference>
<organism evidence="8 9">
    <name type="scientific">Marinobacter lutaoensis</name>
    <dbReference type="NCBI Taxonomy" id="135739"/>
    <lineage>
        <taxon>Bacteria</taxon>
        <taxon>Pseudomonadati</taxon>
        <taxon>Pseudomonadota</taxon>
        <taxon>Gammaproteobacteria</taxon>
        <taxon>Pseudomonadales</taxon>
        <taxon>Marinobacteraceae</taxon>
        <taxon>Marinobacter</taxon>
    </lineage>
</organism>
<dbReference type="CDD" id="cd03112">
    <property type="entry name" value="CobW-like"/>
    <property type="match status" value="1"/>
</dbReference>
<dbReference type="Proteomes" id="UP000189339">
    <property type="component" value="Unassembled WGS sequence"/>
</dbReference>
<dbReference type="Gene3D" id="3.30.1220.10">
    <property type="entry name" value="CobW-like, C-terminal domain"/>
    <property type="match status" value="1"/>
</dbReference>
<keyword evidence="3" id="KW-0143">Chaperone</keyword>
<dbReference type="OrthoDB" id="9808822at2"/>
<dbReference type="AlphaFoldDB" id="A0A1V2DXN0"/>
<accession>A0A1V2DXN0</accession>
<dbReference type="InterPro" id="IPR051316">
    <property type="entry name" value="Zinc-reg_GTPase_activator"/>
</dbReference>
<dbReference type="InterPro" id="IPR027417">
    <property type="entry name" value="P-loop_NTPase"/>
</dbReference>
<dbReference type="PANTHER" id="PTHR13748">
    <property type="entry name" value="COBW-RELATED"/>
    <property type="match status" value="1"/>
</dbReference>
<evidence type="ECO:0000256" key="3">
    <source>
        <dbReference type="ARBA" id="ARBA00023186"/>
    </source>
</evidence>
<evidence type="ECO:0000259" key="7">
    <source>
        <dbReference type="SMART" id="SM00833"/>
    </source>
</evidence>
<dbReference type="EMBL" id="MSCW01000001">
    <property type="protein sequence ID" value="ONF45259.1"/>
    <property type="molecule type" value="Genomic_DNA"/>
</dbReference>
<dbReference type="GO" id="GO:0016787">
    <property type="term" value="F:hydrolase activity"/>
    <property type="evidence" value="ECO:0007669"/>
    <property type="project" value="UniProtKB-KW"/>
</dbReference>
<dbReference type="STRING" id="135739.BTO32_01955"/>
<keyword evidence="9" id="KW-1185">Reference proteome</keyword>
<evidence type="ECO:0000256" key="2">
    <source>
        <dbReference type="ARBA" id="ARBA00022801"/>
    </source>
</evidence>
<dbReference type="Pfam" id="PF02492">
    <property type="entry name" value="cobW"/>
    <property type="match status" value="1"/>
</dbReference>
<dbReference type="Gene3D" id="3.40.50.300">
    <property type="entry name" value="P-loop containing nucleotide triphosphate hydrolases"/>
    <property type="match status" value="1"/>
</dbReference>
<evidence type="ECO:0000313" key="9">
    <source>
        <dbReference type="Proteomes" id="UP000189339"/>
    </source>
</evidence>
<dbReference type="RefSeq" id="WP_076722753.1">
    <property type="nucleotide sequence ID" value="NZ_MSCW01000001.1"/>
</dbReference>
<gene>
    <name evidence="8" type="ORF">BTO32_01955</name>
</gene>
<dbReference type="Pfam" id="PF07683">
    <property type="entry name" value="CobW_C"/>
    <property type="match status" value="1"/>
</dbReference>
<dbReference type="GO" id="GO:0000166">
    <property type="term" value="F:nucleotide binding"/>
    <property type="evidence" value="ECO:0007669"/>
    <property type="project" value="UniProtKB-KW"/>
</dbReference>
<evidence type="ECO:0000313" key="8">
    <source>
        <dbReference type="EMBL" id="ONF45259.1"/>
    </source>
</evidence>
<evidence type="ECO:0000256" key="1">
    <source>
        <dbReference type="ARBA" id="ARBA00022741"/>
    </source>
</evidence>
<comment type="function">
    <text evidence="5">Zinc chaperone that directly transfers zinc cofactor to target proteins, thereby activating them. Zinc is transferred from the CXCC motif in the GTPase domain to the zinc binding site in target proteins in a process requiring GTP hydrolysis.</text>
</comment>
<dbReference type="InterPro" id="IPR003495">
    <property type="entry name" value="CobW/HypB/UreG_nucleotide-bd"/>
</dbReference>
<dbReference type="InterPro" id="IPR011629">
    <property type="entry name" value="CobW-like_C"/>
</dbReference>
<dbReference type="PANTHER" id="PTHR13748:SF62">
    <property type="entry name" value="COBW DOMAIN-CONTAINING PROTEIN"/>
    <property type="match status" value="1"/>
</dbReference>
<comment type="catalytic activity">
    <reaction evidence="6">
        <text>GTP + H2O = GDP + phosphate + H(+)</text>
        <dbReference type="Rhea" id="RHEA:19669"/>
        <dbReference type="ChEBI" id="CHEBI:15377"/>
        <dbReference type="ChEBI" id="CHEBI:15378"/>
        <dbReference type="ChEBI" id="CHEBI:37565"/>
        <dbReference type="ChEBI" id="CHEBI:43474"/>
        <dbReference type="ChEBI" id="CHEBI:58189"/>
    </reaction>
    <physiologicalReaction direction="left-to-right" evidence="6">
        <dbReference type="Rhea" id="RHEA:19670"/>
    </physiologicalReaction>
</comment>
<comment type="caution">
    <text evidence="8">The sequence shown here is derived from an EMBL/GenBank/DDBJ whole genome shotgun (WGS) entry which is preliminary data.</text>
</comment>
<keyword evidence="1" id="KW-0547">Nucleotide-binding</keyword>
<evidence type="ECO:0000256" key="4">
    <source>
        <dbReference type="ARBA" id="ARBA00034320"/>
    </source>
</evidence>
<dbReference type="InterPro" id="IPR036627">
    <property type="entry name" value="CobW-likC_sf"/>
</dbReference>